<dbReference type="RefSeq" id="XP_073784226.1">
    <property type="nucleotide sequence ID" value="XM_073928125.1"/>
</dbReference>
<evidence type="ECO:0000313" key="1">
    <source>
        <dbReference type="Proteomes" id="UP000000437"/>
    </source>
</evidence>
<evidence type="ECO:0000313" key="2">
    <source>
        <dbReference type="RefSeq" id="XP_073784226.1"/>
    </source>
</evidence>
<sequence>MSLVEKKEDIHKQKAASPEPSCVSVKSNTSMPHPPDLSDGAVTSFLKTAAKMSLCEKKEEDIDNLKALEPSCVSIKSDISMPHPPDLSDGAVIFDLK</sequence>
<proteinExistence type="predicted"/>
<reference evidence="2" key="1">
    <citation type="submission" date="2025-08" db="UniProtKB">
        <authorList>
            <consortium name="RefSeq"/>
        </authorList>
    </citation>
    <scope>IDENTIFICATION</scope>
    <source>
        <strain evidence="2">Tuebingen</strain>
        <tissue evidence="2">Fibroblasts and whole tissue</tissue>
    </source>
</reference>
<keyword evidence="1" id="KW-1185">Reference proteome</keyword>
<gene>
    <name evidence="2" type="primary">LOC101886779</name>
</gene>
<name>A0AC58HQF5_DANRE</name>
<dbReference type="Proteomes" id="UP000000437">
    <property type="component" value="Chromosome 17"/>
</dbReference>
<protein>
    <submittedName>
        <fullName evidence="2">Uncharacterized protein</fullName>
    </submittedName>
</protein>
<organism evidence="1 2">
    <name type="scientific">Danio rerio</name>
    <name type="common">Zebrafish</name>
    <name type="synonym">Brachydanio rerio</name>
    <dbReference type="NCBI Taxonomy" id="7955"/>
    <lineage>
        <taxon>Eukaryota</taxon>
        <taxon>Metazoa</taxon>
        <taxon>Chordata</taxon>
        <taxon>Craniata</taxon>
        <taxon>Vertebrata</taxon>
        <taxon>Euteleostomi</taxon>
        <taxon>Actinopterygii</taxon>
        <taxon>Neopterygii</taxon>
        <taxon>Teleostei</taxon>
        <taxon>Ostariophysi</taxon>
        <taxon>Cypriniformes</taxon>
        <taxon>Danionidae</taxon>
        <taxon>Danioninae</taxon>
        <taxon>Danio</taxon>
    </lineage>
</organism>
<accession>A0AC58HQF5</accession>